<dbReference type="InterPro" id="IPR016181">
    <property type="entry name" value="Acyl_CoA_acyltransferase"/>
</dbReference>
<proteinExistence type="predicted"/>
<keyword evidence="1 6" id="KW-0808">Transferase</keyword>
<dbReference type="InterPro" id="IPR000182">
    <property type="entry name" value="GNAT_dom"/>
</dbReference>
<keyword evidence="2" id="KW-0012">Acyltransferase</keyword>
<accession>A0A6L8LI98</accession>
<comment type="catalytic activity">
    <reaction evidence="4">
        <text>L-methionine sulfone + acetyl-CoA = N-acetyl-L-methionine sulfone + CoA + H(+)</text>
        <dbReference type="Rhea" id="RHEA:47656"/>
        <dbReference type="ChEBI" id="CHEBI:15378"/>
        <dbReference type="ChEBI" id="CHEBI:57287"/>
        <dbReference type="ChEBI" id="CHEBI:57288"/>
        <dbReference type="ChEBI" id="CHEBI:87824"/>
        <dbReference type="ChEBI" id="CHEBI:87825"/>
    </reaction>
</comment>
<dbReference type="AlphaFoldDB" id="A0A6L8LI98"/>
<dbReference type="Pfam" id="PF00583">
    <property type="entry name" value="Acetyltransf_1"/>
    <property type="match status" value="1"/>
</dbReference>
<dbReference type="GO" id="GO:0016747">
    <property type="term" value="F:acyltransferase activity, transferring groups other than amino-acyl groups"/>
    <property type="evidence" value="ECO:0007669"/>
    <property type="project" value="InterPro"/>
</dbReference>
<comment type="caution">
    <text evidence="6">The sequence shown here is derived from an EMBL/GenBank/DDBJ whole genome shotgun (WGS) entry which is preliminary data.</text>
</comment>
<dbReference type="Gene3D" id="3.40.630.30">
    <property type="match status" value="1"/>
</dbReference>
<name>A0A6L8LI98_9RHOB</name>
<comment type="catalytic activity">
    <reaction evidence="3">
        <text>L-methionine sulfoximine + acetyl-CoA = N-acetyl-L-methionine sulfoximine + CoA + H(+)</text>
        <dbReference type="Rhea" id="RHEA:47660"/>
        <dbReference type="ChEBI" id="CHEBI:15378"/>
        <dbReference type="ChEBI" id="CHEBI:57287"/>
        <dbReference type="ChEBI" id="CHEBI:57288"/>
        <dbReference type="ChEBI" id="CHEBI:87826"/>
        <dbReference type="ChEBI" id="CHEBI:87827"/>
    </reaction>
</comment>
<evidence type="ECO:0000256" key="3">
    <source>
        <dbReference type="ARBA" id="ARBA00050603"/>
    </source>
</evidence>
<reference evidence="6 7" key="1">
    <citation type="submission" date="2020-01" db="EMBL/GenBank/DDBJ databases">
        <authorList>
            <person name="Chen S."/>
        </authorList>
    </citation>
    <scope>NUCLEOTIDE SEQUENCE [LARGE SCALE GENOMIC DNA]</scope>
    <source>
        <strain evidence="6 7">GS-10</strain>
    </source>
</reference>
<dbReference type="SUPFAM" id="SSF55729">
    <property type="entry name" value="Acyl-CoA N-acyltransferases (Nat)"/>
    <property type="match status" value="1"/>
</dbReference>
<sequence length="168" mass="18282">MQIRNATAEDAAAIAAIYNDAVMNSTAIWNDVTVDAANRAHWIDDRQAQGFPVLVACDGANVLGYASFGPFRAFDGYKMTVEHSVYVDAARRGGGIGRALLQALIERAREAGFHVMVAAVEAGNTGSIRLHEALGFERTGFMPQVGQKFGRWLDLAMLQLRLDEREAP</sequence>
<protein>
    <submittedName>
        <fullName evidence="6">GNAT family N-acetyltransferase</fullName>
    </submittedName>
</protein>
<evidence type="ECO:0000256" key="4">
    <source>
        <dbReference type="ARBA" id="ARBA00051334"/>
    </source>
</evidence>
<evidence type="ECO:0000259" key="5">
    <source>
        <dbReference type="PROSITE" id="PS51186"/>
    </source>
</evidence>
<dbReference type="CDD" id="cd04301">
    <property type="entry name" value="NAT_SF"/>
    <property type="match status" value="1"/>
</dbReference>
<feature type="domain" description="N-acetyltransferase" evidence="5">
    <location>
        <begin position="1"/>
        <end position="162"/>
    </location>
</feature>
<dbReference type="EMBL" id="WWEN01000002">
    <property type="protein sequence ID" value="MYM54140.1"/>
    <property type="molecule type" value="Genomic_DNA"/>
</dbReference>
<dbReference type="PANTHER" id="PTHR43072:SF23">
    <property type="entry name" value="UPF0039 PROTEIN C11D3.02C"/>
    <property type="match status" value="1"/>
</dbReference>
<dbReference type="Proteomes" id="UP000479043">
    <property type="component" value="Unassembled WGS sequence"/>
</dbReference>
<dbReference type="PANTHER" id="PTHR43072">
    <property type="entry name" value="N-ACETYLTRANSFERASE"/>
    <property type="match status" value="1"/>
</dbReference>
<evidence type="ECO:0000256" key="1">
    <source>
        <dbReference type="ARBA" id="ARBA00022679"/>
    </source>
</evidence>
<dbReference type="RefSeq" id="WP_160971855.1">
    <property type="nucleotide sequence ID" value="NZ_WWEN01000002.1"/>
</dbReference>
<keyword evidence="7" id="KW-1185">Reference proteome</keyword>
<gene>
    <name evidence="6" type="ORF">GR167_02400</name>
</gene>
<organism evidence="6 7">
    <name type="scientific">Thalassovita mangrovi</name>
    <dbReference type="NCBI Taxonomy" id="2692236"/>
    <lineage>
        <taxon>Bacteria</taxon>
        <taxon>Pseudomonadati</taxon>
        <taxon>Pseudomonadota</taxon>
        <taxon>Alphaproteobacteria</taxon>
        <taxon>Rhodobacterales</taxon>
        <taxon>Roseobacteraceae</taxon>
        <taxon>Thalassovita</taxon>
    </lineage>
</organism>
<evidence type="ECO:0000313" key="7">
    <source>
        <dbReference type="Proteomes" id="UP000479043"/>
    </source>
</evidence>
<evidence type="ECO:0000256" key="2">
    <source>
        <dbReference type="ARBA" id="ARBA00023315"/>
    </source>
</evidence>
<evidence type="ECO:0000313" key="6">
    <source>
        <dbReference type="EMBL" id="MYM54140.1"/>
    </source>
</evidence>
<dbReference type="PROSITE" id="PS51186">
    <property type="entry name" value="GNAT"/>
    <property type="match status" value="1"/>
</dbReference>
<dbReference type="FunFam" id="3.40.630.30:FF:000026">
    <property type="entry name" value="Phosphinothricin acetyltransferase"/>
    <property type="match status" value="1"/>
</dbReference>